<dbReference type="RefSeq" id="XP_002767707.1">
    <property type="nucleotide sequence ID" value="XM_002767661.1"/>
</dbReference>
<keyword evidence="1" id="KW-0175">Coiled coil</keyword>
<evidence type="ECO:0000313" key="3">
    <source>
        <dbReference type="Proteomes" id="UP000007800"/>
    </source>
</evidence>
<dbReference type="Proteomes" id="UP000007800">
    <property type="component" value="Unassembled WGS sequence"/>
</dbReference>
<evidence type="ECO:0000256" key="1">
    <source>
        <dbReference type="SAM" id="Coils"/>
    </source>
</evidence>
<protein>
    <submittedName>
        <fullName evidence="2">Uncharacterized protein</fullName>
    </submittedName>
</protein>
<dbReference type="OrthoDB" id="10443195at2759"/>
<reference evidence="2 3" key="1">
    <citation type="submission" date="2008-07" db="EMBL/GenBank/DDBJ databases">
        <authorList>
            <person name="El-Sayed N."/>
            <person name="Caler E."/>
            <person name="Inman J."/>
            <person name="Amedeo P."/>
            <person name="Hass B."/>
            <person name="Wortman J."/>
        </authorList>
    </citation>
    <scope>NUCLEOTIDE SEQUENCE [LARGE SCALE GENOMIC DNA]</scope>
    <source>
        <strain evidence="3">ATCC 50983 / TXsc</strain>
    </source>
</reference>
<accession>C5LS63</accession>
<dbReference type="AlphaFoldDB" id="C5LS63"/>
<sequence length="135" mass="14773">MLRIDLGAPSGFMTLPVSVLMGKVFPKRRMTYWDRSSGFVAGTIELGFSCKQYEETVTGPGAMALQLAAAVPNQGSMKLEEAEEVTQEIQSPYLKELIIEIAALEDLNNQLRSKIAVLINESDVGHELGRTKQAS</sequence>
<organism evidence="3">
    <name type="scientific">Perkinsus marinus (strain ATCC 50983 / TXsc)</name>
    <dbReference type="NCBI Taxonomy" id="423536"/>
    <lineage>
        <taxon>Eukaryota</taxon>
        <taxon>Sar</taxon>
        <taxon>Alveolata</taxon>
        <taxon>Perkinsozoa</taxon>
        <taxon>Perkinsea</taxon>
        <taxon>Perkinsida</taxon>
        <taxon>Perkinsidae</taxon>
        <taxon>Perkinsus</taxon>
    </lineage>
</organism>
<evidence type="ECO:0000313" key="2">
    <source>
        <dbReference type="EMBL" id="EER00425.1"/>
    </source>
</evidence>
<dbReference type="EMBL" id="GG685043">
    <property type="protein sequence ID" value="EER00425.1"/>
    <property type="molecule type" value="Genomic_DNA"/>
</dbReference>
<feature type="coiled-coil region" evidence="1">
    <location>
        <begin position="94"/>
        <end position="121"/>
    </location>
</feature>
<gene>
    <name evidence="2" type="ORF">Pmar_PMAR027769</name>
</gene>
<dbReference type="GeneID" id="9050197"/>
<proteinExistence type="predicted"/>
<name>C5LS63_PERM5</name>
<keyword evidence="3" id="KW-1185">Reference proteome</keyword>
<dbReference type="InParanoid" id="C5LS63"/>